<sequence length="56" mass="6617">MKLALVSMKIDRFTNKVISREAKEIKEVDEDEYYKPLIEMLGDEFLKHKKESEVNG</sequence>
<gene>
    <name evidence="1" type="ORF">NSA23_15585</name>
</gene>
<evidence type="ECO:0000313" key="1">
    <source>
        <dbReference type="EMBL" id="MCR2045523.1"/>
    </source>
</evidence>
<reference evidence="1" key="1">
    <citation type="submission" date="2022-07" db="EMBL/GenBank/DDBJ databases">
        <title>Enhanced cultured diversity of the mouse gut microbiota enables custom-made synthetic communities.</title>
        <authorList>
            <person name="Afrizal A."/>
        </authorList>
    </citation>
    <scope>NUCLEOTIDE SEQUENCE</scope>
    <source>
        <strain evidence="1">DSM 29482</strain>
    </source>
</reference>
<comment type="caution">
    <text evidence="1">The sequence shown here is derived from an EMBL/GenBank/DDBJ whole genome shotgun (WGS) entry which is preliminary data.</text>
</comment>
<proteinExistence type="predicted"/>
<name>A0A9X2S6D0_9FIRM</name>
<accession>A0A9X2S6D0</accession>
<dbReference type="AlphaFoldDB" id="A0A9X2S6D0"/>
<dbReference type="RefSeq" id="WP_187116604.1">
    <property type="nucleotide sequence ID" value="NZ_CABKTM010000005.1"/>
</dbReference>
<dbReference type="EMBL" id="JANJZL010000019">
    <property type="protein sequence ID" value="MCR2045523.1"/>
    <property type="molecule type" value="Genomic_DNA"/>
</dbReference>
<evidence type="ECO:0000313" key="2">
    <source>
        <dbReference type="Proteomes" id="UP001142078"/>
    </source>
</evidence>
<organism evidence="1 2">
    <name type="scientific">Anaerosalibacter massiliensis</name>
    <dbReference type="NCBI Taxonomy" id="1347392"/>
    <lineage>
        <taxon>Bacteria</taxon>
        <taxon>Bacillati</taxon>
        <taxon>Bacillota</taxon>
        <taxon>Tissierellia</taxon>
        <taxon>Tissierellales</taxon>
        <taxon>Sporanaerobacteraceae</taxon>
        <taxon>Anaerosalibacter</taxon>
    </lineage>
</organism>
<keyword evidence="2" id="KW-1185">Reference proteome</keyword>
<protein>
    <submittedName>
        <fullName evidence="1">Uncharacterized protein</fullName>
    </submittedName>
</protein>
<dbReference type="Proteomes" id="UP001142078">
    <property type="component" value="Unassembled WGS sequence"/>
</dbReference>